<evidence type="ECO:0000313" key="1">
    <source>
        <dbReference type="EMBL" id="CAA9297382.1"/>
    </source>
</evidence>
<accession>A0A6J4K7W3</accession>
<protein>
    <submittedName>
        <fullName evidence="1">Uncharacterized protein</fullName>
    </submittedName>
</protein>
<dbReference type="EMBL" id="CADCTO010000684">
    <property type="protein sequence ID" value="CAA9297382.1"/>
    <property type="molecule type" value="Genomic_DNA"/>
</dbReference>
<proteinExistence type="predicted"/>
<name>A0A6J4K7W3_9BACT</name>
<gene>
    <name evidence="1" type="ORF">AVDCRST_MAG63-5106</name>
</gene>
<sequence length="101" mass="10658">MPVRLTAKEAPNKRALENPGAGAFLARMGGEGAGLPFYAFLDGKGKKVADSRALPGGANIGFPLTPDEVRAFADLLKKAAPRMTDKERETVAAHLSKKGPR</sequence>
<dbReference type="AlphaFoldDB" id="A0A6J4K7W3"/>
<reference evidence="1" key="1">
    <citation type="submission" date="2020-02" db="EMBL/GenBank/DDBJ databases">
        <authorList>
            <person name="Meier V. D."/>
        </authorList>
    </citation>
    <scope>NUCLEOTIDE SEQUENCE</scope>
    <source>
        <strain evidence="1">AVDCRST_MAG63</strain>
    </source>
</reference>
<organism evidence="1">
    <name type="scientific">uncultured Armatimonadetes bacterium</name>
    <dbReference type="NCBI Taxonomy" id="157466"/>
    <lineage>
        <taxon>Bacteria</taxon>
        <taxon>Bacillati</taxon>
        <taxon>Armatimonadota</taxon>
        <taxon>environmental samples</taxon>
    </lineage>
</organism>